<feature type="non-terminal residue" evidence="1">
    <location>
        <position position="1"/>
    </location>
</feature>
<name>A0A8S2X3F6_9BILA</name>
<dbReference type="EMBL" id="CAJOBH010072029">
    <property type="protein sequence ID" value="CAF4476538.1"/>
    <property type="molecule type" value="Genomic_DNA"/>
</dbReference>
<dbReference type="Proteomes" id="UP000681967">
    <property type="component" value="Unassembled WGS sequence"/>
</dbReference>
<evidence type="ECO:0000313" key="2">
    <source>
        <dbReference type="Proteomes" id="UP000681967"/>
    </source>
</evidence>
<gene>
    <name evidence="1" type="ORF">BYL167_LOCUS34916</name>
</gene>
<organism evidence="1 2">
    <name type="scientific">Rotaria magnacalcarata</name>
    <dbReference type="NCBI Taxonomy" id="392030"/>
    <lineage>
        <taxon>Eukaryota</taxon>
        <taxon>Metazoa</taxon>
        <taxon>Spiralia</taxon>
        <taxon>Gnathifera</taxon>
        <taxon>Rotifera</taxon>
        <taxon>Eurotatoria</taxon>
        <taxon>Bdelloidea</taxon>
        <taxon>Philodinida</taxon>
        <taxon>Philodinidae</taxon>
        <taxon>Rotaria</taxon>
    </lineage>
</organism>
<accession>A0A8S2X3F6</accession>
<dbReference type="AlphaFoldDB" id="A0A8S2X3F6"/>
<sequence length="63" mass="7025">MNNNDLNINEAQYQGNTLLKIDPGQRPTIHTLVENIEDLAIGNDIGLNEPLLFLFNTNDTITS</sequence>
<protein>
    <submittedName>
        <fullName evidence="1">Uncharacterized protein</fullName>
    </submittedName>
</protein>
<evidence type="ECO:0000313" key="1">
    <source>
        <dbReference type="EMBL" id="CAF4476538.1"/>
    </source>
</evidence>
<proteinExistence type="predicted"/>
<comment type="caution">
    <text evidence="1">The sequence shown here is derived from an EMBL/GenBank/DDBJ whole genome shotgun (WGS) entry which is preliminary data.</text>
</comment>
<reference evidence="1" key="1">
    <citation type="submission" date="2021-02" db="EMBL/GenBank/DDBJ databases">
        <authorList>
            <person name="Nowell W R."/>
        </authorList>
    </citation>
    <scope>NUCLEOTIDE SEQUENCE</scope>
</reference>